<dbReference type="EMBL" id="JBEPCU010000002">
    <property type="protein sequence ID" value="MER6975553.1"/>
    <property type="molecule type" value="Genomic_DNA"/>
</dbReference>
<feature type="domain" description="2Fe-2S ferredoxin-type" evidence="7">
    <location>
        <begin position="2"/>
        <end position="106"/>
    </location>
</feature>
<dbReference type="CDD" id="cd00207">
    <property type="entry name" value="fer2"/>
    <property type="match status" value="1"/>
</dbReference>
<keyword evidence="4" id="KW-0408">Iron</keyword>
<evidence type="ECO:0000256" key="1">
    <source>
        <dbReference type="ARBA" id="ARBA00010914"/>
    </source>
</evidence>
<keyword evidence="3" id="KW-0479">Metal-binding</keyword>
<keyword evidence="5" id="KW-0411">Iron-sulfur</keyword>
<name>A0ABV1VUD4_9ACTN</name>
<dbReference type="PANTHER" id="PTHR23426:SF65">
    <property type="entry name" value="FERREDOXIN-2, MITOCHONDRIAL"/>
    <property type="match status" value="1"/>
</dbReference>
<protein>
    <submittedName>
        <fullName evidence="8">2Fe-2S iron-sulfur cluster-binding protein</fullName>
    </submittedName>
</protein>
<dbReference type="PROSITE" id="PS51085">
    <property type="entry name" value="2FE2S_FER_2"/>
    <property type="match status" value="1"/>
</dbReference>
<sequence>MPKVVYVDTAGEGRVIDASVGESVMSAAVRSGVPGIIGECGGCLSCGTCHVWVRDEYLDQVGEVGDMEDDLLDLAVGDRRAGSRLSCQIRMTSELDGLTVDVPDEQVV</sequence>
<dbReference type="InterPro" id="IPR036010">
    <property type="entry name" value="2Fe-2S_ferredoxin-like_sf"/>
</dbReference>
<dbReference type="InterPro" id="IPR012675">
    <property type="entry name" value="Beta-grasp_dom_sf"/>
</dbReference>
<gene>
    <name evidence="8" type="ORF">ABT317_00335</name>
</gene>
<dbReference type="Proteomes" id="UP001458415">
    <property type="component" value="Unassembled WGS sequence"/>
</dbReference>
<dbReference type="Pfam" id="PF00111">
    <property type="entry name" value="Fer2"/>
    <property type="match status" value="1"/>
</dbReference>
<evidence type="ECO:0000313" key="9">
    <source>
        <dbReference type="Proteomes" id="UP001458415"/>
    </source>
</evidence>
<keyword evidence="2" id="KW-0001">2Fe-2S</keyword>
<evidence type="ECO:0000313" key="8">
    <source>
        <dbReference type="EMBL" id="MER6975553.1"/>
    </source>
</evidence>
<dbReference type="SUPFAM" id="SSF54292">
    <property type="entry name" value="2Fe-2S ferredoxin-like"/>
    <property type="match status" value="1"/>
</dbReference>
<evidence type="ECO:0000256" key="3">
    <source>
        <dbReference type="ARBA" id="ARBA00022723"/>
    </source>
</evidence>
<evidence type="ECO:0000259" key="7">
    <source>
        <dbReference type="PROSITE" id="PS51085"/>
    </source>
</evidence>
<dbReference type="PRINTS" id="PR00355">
    <property type="entry name" value="ADRENODOXIN"/>
</dbReference>
<accession>A0ABV1VUD4</accession>
<comment type="caution">
    <text evidence="8">The sequence shown here is derived from an EMBL/GenBank/DDBJ whole genome shotgun (WGS) entry which is preliminary data.</text>
</comment>
<proteinExistence type="inferred from homology"/>
<dbReference type="InterPro" id="IPR001055">
    <property type="entry name" value="Adrenodoxin-like"/>
</dbReference>
<dbReference type="RefSeq" id="WP_086725762.1">
    <property type="nucleotide sequence ID" value="NZ_MUBM01000102.1"/>
</dbReference>
<reference evidence="8 9" key="1">
    <citation type="submission" date="2024-06" db="EMBL/GenBank/DDBJ databases">
        <title>The Natural Products Discovery Center: Release of the First 8490 Sequenced Strains for Exploring Actinobacteria Biosynthetic Diversity.</title>
        <authorList>
            <person name="Kalkreuter E."/>
            <person name="Kautsar S.A."/>
            <person name="Yang D."/>
            <person name="Bader C.D."/>
            <person name="Teijaro C.N."/>
            <person name="Fluegel L."/>
            <person name="Davis C.M."/>
            <person name="Simpson J.R."/>
            <person name="Lauterbach L."/>
            <person name="Steele A.D."/>
            <person name="Gui C."/>
            <person name="Meng S."/>
            <person name="Li G."/>
            <person name="Viehrig K."/>
            <person name="Ye F."/>
            <person name="Su P."/>
            <person name="Kiefer A.F."/>
            <person name="Nichols A."/>
            <person name="Cepeda A.J."/>
            <person name="Yan W."/>
            <person name="Fan B."/>
            <person name="Jiang Y."/>
            <person name="Adhikari A."/>
            <person name="Zheng C.-J."/>
            <person name="Schuster L."/>
            <person name="Cowan T.M."/>
            <person name="Smanski M.J."/>
            <person name="Chevrette M.G."/>
            <person name="De Carvalho L.P.S."/>
            <person name="Shen B."/>
        </authorList>
    </citation>
    <scope>NUCLEOTIDE SEQUENCE [LARGE SCALE GENOMIC DNA]</scope>
    <source>
        <strain evidence="8 9">NPDC000634</strain>
    </source>
</reference>
<comment type="cofactor">
    <cofactor evidence="6">
        <name>[2Fe-2S] cluster</name>
        <dbReference type="ChEBI" id="CHEBI:190135"/>
    </cofactor>
</comment>
<organism evidence="8 9">
    <name type="scientific">Streptomyces carpinensis</name>
    <dbReference type="NCBI Taxonomy" id="66369"/>
    <lineage>
        <taxon>Bacteria</taxon>
        <taxon>Bacillati</taxon>
        <taxon>Actinomycetota</taxon>
        <taxon>Actinomycetes</taxon>
        <taxon>Kitasatosporales</taxon>
        <taxon>Streptomycetaceae</taxon>
        <taxon>Streptomyces</taxon>
    </lineage>
</organism>
<dbReference type="PANTHER" id="PTHR23426">
    <property type="entry name" value="FERREDOXIN/ADRENODOXIN"/>
    <property type="match status" value="1"/>
</dbReference>
<dbReference type="InterPro" id="IPR001041">
    <property type="entry name" value="2Fe-2S_ferredoxin-type"/>
</dbReference>
<evidence type="ECO:0000256" key="4">
    <source>
        <dbReference type="ARBA" id="ARBA00023004"/>
    </source>
</evidence>
<dbReference type="Gene3D" id="3.10.20.30">
    <property type="match status" value="1"/>
</dbReference>
<keyword evidence="9" id="KW-1185">Reference proteome</keyword>
<evidence type="ECO:0000256" key="5">
    <source>
        <dbReference type="ARBA" id="ARBA00023014"/>
    </source>
</evidence>
<comment type="similarity">
    <text evidence="1">Belongs to the adrenodoxin/putidaredoxin family.</text>
</comment>
<evidence type="ECO:0000256" key="2">
    <source>
        <dbReference type="ARBA" id="ARBA00022714"/>
    </source>
</evidence>
<evidence type="ECO:0000256" key="6">
    <source>
        <dbReference type="ARBA" id="ARBA00034078"/>
    </source>
</evidence>